<sequence length="212" mass="23281">MVRFDHALPHPVPTPTPWPCGILTCAQALACFLVTIGAYAVDVDEACQRGSVQGAREETGKTGSPEASRGNLNRLRQVRRYLGRYLPPVCLASSLVSPWPATVPGRMIIGGGDMFQEQECLGRVVSGHHPTPTEHLRRDALCPYSLVRGSGRLAWNCWKAFGASLLAHPVILRLLDRGGTLLRRDRTLSCLPFGAKWWVEADDGSDGFHTRR</sequence>
<reference evidence="2" key="4">
    <citation type="journal article" date="2015" name="G3 (Bethesda)">
        <title>Genome sequences of three phytopathogenic species of the Magnaporthaceae family of fungi.</title>
        <authorList>
            <person name="Okagaki L.H."/>
            <person name="Nunes C.C."/>
            <person name="Sailsbery J."/>
            <person name="Clay B."/>
            <person name="Brown D."/>
            <person name="John T."/>
            <person name="Oh Y."/>
            <person name="Young N."/>
            <person name="Fitzgerald M."/>
            <person name="Haas B.J."/>
            <person name="Zeng Q."/>
            <person name="Young S."/>
            <person name="Adiconis X."/>
            <person name="Fan L."/>
            <person name="Levin J.Z."/>
            <person name="Mitchell T.K."/>
            <person name="Okubara P.A."/>
            <person name="Farman M.L."/>
            <person name="Kohn L.M."/>
            <person name="Birren B."/>
            <person name="Ma L.-J."/>
            <person name="Dean R.A."/>
        </authorList>
    </citation>
    <scope>NUCLEOTIDE SEQUENCE</scope>
    <source>
        <strain evidence="2">ATCC 64411 / 73-15</strain>
    </source>
</reference>
<reference evidence="1" key="2">
    <citation type="submission" date="2010-05" db="EMBL/GenBank/DDBJ databases">
        <title>The Genome Sequence of Magnaporthe poae strain ATCC 64411.</title>
        <authorList>
            <consortium name="The Broad Institute Genome Sequencing Platform"/>
            <consortium name="Broad Institute Genome Sequencing Center for Infectious Disease"/>
            <person name="Ma L.-J."/>
            <person name="Dead R."/>
            <person name="Young S."/>
            <person name="Zeng Q."/>
            <person name="Koehrsen M."/>
            <person name="Alvarado L."/>
            <person name="Berlin A."/>
            <person name="Chapman S.B."/>
            <person name="Chen Z."/>
            <person name="Freedman E."/>
            <person name="Gellesch M."/>
            <person name="Goldberg J."/>
            <person name="Griggs A."/>
            <person name="Gujja S."/>
            <person name="Heilman E.R."/>
            <person name="Heiman D."/>
            <person name="Hepburn T."/>
            <person name="Howarth C."/>
            <person name="Jen D."/>
            <person name="Larson L."/>
            <person name="Mehta T."/>
            <person name="Neiman D."/>
            <person name="Pearson M."/>
            <person name="Roberts A."/>
            <person name="Saif S."/>
            <person name="Shea T."/>
            <person name="Shenoy N."/>
            <person name="Sisk P."/>
            <person name="Stolte C."/>
            <person name="Sykes S."/>
            <person name="Walk T."/>
            <person name="White J."/>
            <person name="Yandava C."/>
            <person name="Haas B."/>
            <person name="Nusbaum C."/>
            <person name="Birren B."/>
        </authorList>
    </citation>
    <scope>NUCLEOTIDE SEQUENCE</scope>
    <source>
        <strain evidence="1">ATCC 64411</strain>
    </source>
</reference>
<dbReference type="VEuPathDB" id="FungiDB:MAPG_05209"/>
<name>A0A0C4DYT0_MAGP6</name>
<dbReference type="EMBL" id="GL876969">
    <property type="protein sequence ID" value="KLU86192.1"/>
    <property type="molecule type" value="Genomic_DNA"/>
</dbReference>
<dbReference type="AlphaFoldDB" id="A0A0C4DYT0"/>
<reference evidence="3" key="1">
    <citation type="submission" date="2010-05" db="EMBL/GenBank/DDBJ databases">
        <title>The genome sequence of Magnaporthe poae strain ATCC 64411.</title>
        <authorList>
            <person name="Ma L.-J."/>
            <person name="Dead R."/>
            <person name="Young S."/>
            <person name="Zeng Q."/>
            <person name="Koehrsen M."/>
            <person name="Alvarado L."/>
            <person name="Berlin A."/>
            <person name="Chapman S.B."/>
            <person name="Chen Z."/>
            <person name="Freedman E."/>
            <person name="Gellesch M."/>
            <person name="Goldberg J."/>
            <person name="Griggs A."/>
            <person name="Gujja S."/>
            <person name="Heilman E.R."/>
            <person name="Heiman D."/>
            <person name="Hepburn T."/>
            <person name="Howarth C."/>
            <person name="Jen D."/>
            <person name="Larson L."/>
            <person name="Mehta T."/>
            <person name="Neiman D."/>
            <person name="Pearson M."/>
            <person name="Roberts A."/>
            <person name="Saif S."/>
            <person name="Shea T."/>
            <person name="Shenoy N."/>
            <person name="Sisk P."/>
            <person name="Stolte C."/>
            <person name="Sykes S."/>
            <person name="Walk T."/>
            <person name="White J."/>
            <person name="Yandava C."/>
            <person name="Haas B."/>
            <person name="Nusbaum C."/>
            <person name="Birren B."/>
        </authorList>
    </citation>
    <scope>NUCLEOTIDE SEQUENCE [LARGE SCALE GENOMIC DNA]</scope>
    <source>
        <strain evidence="3">ATCC 64411 / 73-15</strain>
    </source>
</reference>
<reference evidence="1" key="3">
    <citation type="submission" date="2011-03" db="EMBL/GenBank/DDBJ databases">
        <title>Annotation of Magnaporthe poae ATCC 64411.</title>
        <authorList>
            <person name="Ma L.-J."/>
            <person name="Dead R."/>
            <person name="Young S.K."/>
            <person name="Zeng Q."/>
            <person name="Gargeya S."/>
            <person name="Fitzgerald M."/>
            <person name="Haas B."/>
            <person name="Abouelleil A."/>
            <person name="Alvarado L."/>
            <person name="Arachchi H.M."/>
            <person name="Berlin A."/>
            <person name="Brown A."/>
            <person name="Chapman S.B."/>
            <person name="Chen Z."/>
            <person name="Dunbar C."/>
            <person name="Freedman E."/>
            <person name="Gearin G."/>
            <person name="Gellesch M."/>
            <person name="Goldberg J."/>
            <person name="Griggs A."/>
            <person name="Gujja S."/>
            <person name="Heiman D."/>
            <person name="Howarth C."/>
            <person name="Larson L."/>
            <person name="Lui A."/>
            <person name="MacDonald P.J.P."/>
            <person name="Mehta T."/>
            <person name="Montmayeur A."/>
            <person name="Murphy C."/>
            <person name="Neiman D."/>
            <person name="Pearson M."/>
            <person name="Priest M."/>
            <person name="Roberts A."/>
            <person name="Saif S."/>
            <person name="Shea T."/>
            <person name="Shenoy N."/>
            <person name="Sisk P."/>
            <person name="Stolte C."/>
            <person name="Sykes S."/>
            <person name="Yandava C."/>
            <person name="Wortman J."/>
            <person name="Nusbaum C."/>
            <person name="Birren B."/>
        </authorList>
    </citation>
    <scope>NUCLEOTIDE SEQUENCE</scope>
    <source>
        <strain evidence="1">ATCC 64411</strain>
    </source>
</reference>
<keyword evidence="3" id="KW-1185">Reference proteome</keyword>
<accession>A0A0C4DYT0</accession>
<gene>
    <name evidence="1" type="ORF">MAPG_05209</name>
</gene>
<protein>
    <submittedName>
        <fullName evidence="1 2">Uncharacterized protein</fullName>
    </submittedName>
</protein>
<proteinExistence type="predicted"/>
<dbReference type="Proteomes" id="UP000011715">
    <property type="component" value="Unassembled WGS sequence"/>
</dbReference>
<dbReference type="EMBL" id="ADBL01001230">
    <property type="status" value="NOT_ANNOTATED_CDS"/>
    <property type="molecule type" value="Genomic_DNA"/>
</dbReference>
<evidence type="ECO:0000313" key="3">
    <source>
        <dbReference type="Proteomes" id="UP000011715"/>
    </source>
</evidence>
<organism evidence="2 3">
    <name type="scientific">Magnaporthiopsis poae (strain ATCC 64411 / 73-15)</name>
    <name type="common">Kentucky bluegrass fungus</name>
    <name type="synonym">Magnaporthe poae</name>
    <dbReference type="NCBI Taxonomy" id="644358"/>
    <lineage>
        <taxon>Eukaryota</taxon>
        <taxon>Fungi</taxon>
        <taxon>Dikarya</taxon>
        <taxon>Ascomycota</taxon>
        <taxon>Pezizomycotina</taxon>
        <taxon>Sordariomycetes</taxon>
        <taxon>Sordariomycetidae</taxon>
        <taxon>Magnaporthales</taxon>
        <taxon>Magnaporthaceae</taxon>
        <taxon>Magnaporthiopsis</taxon>
    </lineage>
</organism>
<evidence type="ECO:0000313" key="1">
    <source>
        <dbReference type="EMBL" id="KLU86192.1"/>
    </source>
</evidence>
<evidence type="ECO:0000313" key="2">
    <source>
        <dbReference type="EnsemblFungi" id="MAPG_05209T0"/>
    </source>
</evidence>
<dbReference type="EnsemblFungi" id="MAPG_05209T0">
    <property type="protein sequence ID" value="MAPG_05209T0"/>
    <property type="gene ID" value="MAPG_05209"/>
</dbReference>
<reference evidence="2" key="5">
    <citation type="submission" date="2015-06" db="UniProtKB">
        <authorList>
            <consortium name="EnsemblFungi"/>
        </authorList>
    </citation>
    <scope>IDENTIFICATION</scope>
    <source>
        <strain evidence="2">ATCC 64411</strain>
    </source>
</reference>